<reference evidence="2" key="1">
    <citation type="journal article" date="2019" name="Int. J. Syst. Evol. Microbiol.">
        <title>The Global Catalogue of Microorganisms (GCM) 10K type strain sequencing project: providing services to taxonomists for standard genome sequencing and annotation.</title>
        <authorList>
            <consortium name="The Broad Institute Genomics Platform"/>
            <consortium name="The Broad Institute Genome Sequencing Center for Infectious Disease"/>
            <person name="Wu L."/>
            <person name="Ma J."/>
        </authorList>
    </citation>
    <scope>NUCLEOTIDE SEQUENCE [LARGE SCALE GENOMIC DNA]</scope>
    <source>
        <strain evidence="2">KACC 11588</strain>
    </source>
</reference>
<dbReference type="RefSeq" id="WP_209837343.1">
    <property type="nucleotide sequence ID" value="NZ_JAGGJP010000001.1"/>
</dbReference>
<name>A0ABW0S5Y0_9RHOB</name>
<keyword evidence="1" id="KW-0489">Methyltransferase</keyword>
<dbReference type="InterPro" id="IPR029063">
    <property type="entry name" value="SAM-dependent_MTases_sf"/>
</dbReference>
<sequence>MLISDDYRTENLRLHAKHVSYGAHGSRWAPRVRALYERAGCRDALDYGCGKGTLAQALPDLPFAEYDPAIPGKDRLPEPADLVTCTDVLEHIEPDNLDSVLGHLASLARKAAFFNISTRLAAKVLDSGRNAHLIVKDSDWWRARIEPLFDIEEWEIGTDEVNCELRPKDSAAWTGEPSGTAGA</sequence>
<keyword evidence="2" id="KW-1185">Reference proteome</keyword>
<accession>A0ABW0S5Y0</accession>
<comment type="caution">
    <text evidence="1">The sequence shown here is derived from an EMBL/GenBank/DDBJ whole genome shotgun (WGS) entry which is preliminary data.</text>
</comment>
<dbReference type="Pfam" id="PF13489">
    <property type="entry name" value="Methyltransf_23"/>
    <property type="match status" value="1"/>
</dbReference>
<dbReference type="Proteomes" id="UP001596056">
    <property type="component" value="Unassembled WGS sequence"/>
</dbReference>
<dbReference type="EMBL" id="JBHSNA010000001">
    <property type="protein sequence ID" value="MFC5564857.1"/>
    <property type="molecule type" value="Genomic_DNA"/>
</dbReference>
<dbReference type="SUPFAM" id="SSF53335">
    <property type="entry name" value="S-adenosyl-L-methionine-dependent methyltransferases"/>
    <property type="match status" value="1"/>
</dbReference>
<protein>
    <submittedName>
        <fullName evidence="1">Methyltransferase domain-containing protein</fullName>
    </submittedName>
</protein>
<dbReference type="GO" id="GO:0032259">
    <property type="term" value="P:methylation"/>
    <property type="evidence" value="ECO:0007669"/>
    <property type="project" value="UniProtKB-KW"/>
</dbReference>
<proteinExistence type="predicted"/>
<organism evidence="1 2">
    <name type="scientific">Rubellimicrobium aerolatum</name>
    <dbReference type="NCBI Taxonomy" id="490979"/>
    <lineage>
        <taxon>Bacteria</taxon>
        <taxon>Pseudomonadati</taxon>
        <taxon>Pseudomonadota</taxon>
        <taxon>Alphaproteobacteria</taxon>
        <taxon>Rhodobacterales</taxon>
        <taxon>Roseobacteraceae</taxon>
        <taxon>Rubellimicrobium</taxon>
    </lineage>
</organism>
<evidence type="ECO:0000313" key="2">
    <source>
        <dbReference type="Proteomes" id="UP001596056"/>
    </source>
</evidence>
<evidence type="ECO:0000313" key="1">
    <source>
        <dbReference type="EMBL" id="MFC5564857.1"/>
    </source>
</evidence>
<gene>
    <name evidence="1" type="ORF">ACFPOC_00280</name>
</gene>
<dbReference type="GO" id="GO:0008168">
    <property type="term" value="F:methyltransferase activity"/>
    <property type="evidence" value="ECO:0007669"/>
    <property type="project" value="UniProtKB-KW"/>
</dbReference>
<dbReference type="Gene3D" id="3.40.50.150">
    <property type="entry name" value="Vaccinia Virus protein VP39"/>
    <property type="match status" value="1"/>
</dbReference>
<keyword evidence="1" id="KW-0808">Transferase</keyword>